<dbReference type="EMBL" id="WBMT01000025">
    <property type="protein sequence ID" value="KAB2341518.1"/>
    <property type="molecule type" value="Genomic_DNA"/>
</dbReference>
<name>A0A6H9YA78_9ACTN</name>
<accession>A0A6H9YA78</accession>
<dbReference type="Proteomes" id="UP000468735">
    <property type="component" value="Unassembled WGS sequence"/>
</dbReference>
<organism evidence="2 3">
    <name type="scientific">Actinomadura rudentiformis</name>
    <dbReference type="NCBI Taxonomy" id="359158"/>
    <lineage>
        <taxon>Bacteria</taxon>
        <taxon>Bacillati</taxon>
        <taxon>Actinomycetota</taxon>
        <taxon>Actinomycetes</taxon>
        <taxon>Streptosporangiales</taxon>
        <taxon>Thermomonosporaceae</taxon>
        <taxon>Actinomadura</taxon>
    </lineage>
</organism>
<evidence type="ECO:0000256" key="1">
    <source>
        <dbReference type="SAM" id="MobiDB-lite"/>
    </source>
</evidence>
<evidence type="ECO:0000313" key="3">
    <source>
        <dbReference type="Proteomes" id="UP000468735"/>
    </source>
</evidence>
<comment type="caution">
    <text evidence="2">The sequence shown here is derived from an EMBL/GenBank/DDBJ whole genome shotgun (WGS) entry which is preliminary data.</text>
</comment>
<evidence type="ECO:0000313" key="2">
    <source>
        <dbReference type="EMBL" id="KAB2341518.1"/>
    </source>
</evidence>
<gene>
    <name evidence="2" type="ORF">F8566_40960</name>
</gene>
<feature type="region of interest" description="Disordered" evidence="1">
    <location>
        <begin position="53"/>
        <end position="76"/>
    </location>
</feature>
<dbReference type="OrthoDB" id="4265034at2"/>
<sequence>MAVSSGDAPRARPVRPRLLALVCSFWSTANGACGGTDAVRPYVVGPRCRRHTPAALAGLPEPGPDRAPESSLSSDL</sequence>
<reference evidence="2 3" key="1">
    <citation type="submission" date="2019-09" db="EMBL/GenBank/DDBJ databases">
        <title>Actinomadura physcomitrii sp. nov., a novel actinomycete isolated from moss [Physcomitrium sphaericum (Ludw) Fuernr].</title>
        <authorList>
            <person name="Zhuang X."/>
            <person name="Liu C."/>
        </authorList>
    </citation>
    <scope>NUCLEOTIDE SEQUENCE [LARGE SCALE GENOMIC DNA]</scope>
    <source>
        <strain evidence="2 3">HMC1</strain>
    </source>
</reference>
<dbReference type="AlphaFoldDB" id="A0A6H9YA78"/>
<keyword evidence="3" id="KW-1185">Reference proteome</keyword>
<proteinExistence type="predicted"/>
<protein>
    <submittedName>
        <fullName evidence="2">Uncharacterized protein</fullName>
    </submittedName>
</protein>